<dbReference type="SUPFAM" id="SSF52954">
    <property type="entry name" value="Class II aaRS ABD-related"/>
    <property type="match status" value="1"/>
</dbReference>
<evidence type="ECO:0000259" key="10">
    <source>
        <dbReference type="PROSITE" id="PS50862"/>
    </source>
</evidence>
<dbReference type="Proteomes" id="UP000008237">
    <property type="component" value="Unassembled WGS sequence"/>
</dbReference>
<evidence type="ECO:0000256" key="5">
    <source>
        <dbReference type="ARBA" id="ARBA00022917"/>
    </source>
</evidence>
<dbReference type="FunFam" id="3.30.930.10:FF:000042">
    <property type="entry name" value="probable proline--tRNA ligase, mitochondrial"/>
    <property type="match status" value="1"/>
</dbReference>
<dbReference type="OMA" id="EICGHQE"/>
<dbReference type="STRING" id="610380.E2BXW2"/>
<keyword evidence="4" id="KW-0067">ATP-binding</keyword>
<dbReference type="PhylomeDB" id="E2BXW2"/>
<sequence>MTNKIVINLARTSKIFQPLPSGIFANKDKTEILSKSYKLMINYGIIKSVSTGMYSILPLGMRVLNKLIKIIDKEMTDLGAEKIMLPALTSAKLWKKSNRYNSNKTELFTVTDRHDKEYILSPTYEEAICDLVSATYLPEKSLPLRLYQISSKWRDEMKPRLGFIRSREFIMKDLYTFDTTLNKAQDTYNLVCESYSNIFKQIGIDHMKAVGDVGTIGGLSSHEYHYISDIGEDVILWCSSCNYTINEIISKITTCPECKGELQRHNSVEIGHTFLLNTKYSQPLNAMYIENNKLKPMIMGCYGLGVSRIFALIVEILSTNNEMRWPTKLAPYTACIIPPKTGSKEEYISAYIEQLFEILQKRDIDTILDDRTQFTIGKRLVYARAIGYPYIIVIGKAATQSIPLFEIHDINNSVSHKLSLEQISGFFDNVNLQD</sequence>
<dbReference type="FunCoup" id="E2BXW2">
    <property type="interactions" value="829"/>
</dbReference>
<dbReference type="EMBL" id="GL451328">
    <property type="protein sequence ID" value="EFN79469.1"/>
    <property type="molecule type" value="Genomic_DNA"/>
</dbReference>
<reference evidence="11 12" key="1">
    <citation type="journal article" date="2010" name="Science">
        <title>Genomic comparison of the ants Camponotus floridanus and Harpegnathos saltator.</title>
        <authorList>
            <person name="Bonasio R."/>
            <person name="Zhang G."/>
            <person name="Ye C."/>
            <person name="Mutti N.S."/>
            <person name="Fang X."/>
            <person name="Qin N."/>
            <person name="Donahue G."/>
            <person name="Yang P."/>
            <person name="Li Q."/>
            <person name="Li C."/>
            <person name="Zhang P."/>
            <person name="Huang Z."/>
            <person name="Berger S.L."/>
            <person name="Reinberg D."/>
            <person name="Wang J."/>
            <person name="Liebig J."/>
        </authorList>
    </citation>
    <scope>NUCLEOTIDE SEQUENCE [LARGE SCALE GENOMIC DNA]</scope>
    <source>
        <strain evidence="11 12">R22 G/1</strain>
    </source>
</reference>
<dbReference type="Gene3D" id="3.30.930.10">
    <property type="entry name" value="Bira Bifunctional Protein, Domain 2"/>
    <property type="match status" value="1"/>
</dbReference>
<dbReference type="GO" id="GO:0006433">
    <property type="term" value="P:prolyl-tRNA aminoacylation"/>
    <property type="evidence" value="ECO:0007669"/>
    <property type="project" value="InterPro"/>
</dbReference>
<dbReference type="GO" id="GO:0005739">
    <property type="term" value="C:mitochondrion"/>
    <property type="evidence" value="ECO:0007669"/>
    <property type="project" value="TreeGrafter"/>
</dbReference>
<evidence type="ECO:0000256" key="6">
    <source>
        <dbReference type="ARBA" id="ARBA00023146"/>
    </source>
</evidence>
<dbReference type="GO" id="GO:0004827">
    <property type="term" value="F:proline-tRNA ligase activity"/>
    <property type="evidence" value="ECO:0007669"/>
    <property type="project" value="UniProtKB-EC"/>
</dbReference>
<dbReference type="KEGG" id="hst:105187785"/>
<dbReference type="InterPro" id="IPR004154">
    <property type="entry name" value="Anticodon-bd"/>
</dbReference>
<evidence type="ECO:0000313" key="12">
    <source>
        <dbReference type="Proteomes" id="UP000008237"/>
    </source>
</evidence>
<accession>E2BXW2</accession>
<keyword evidence="5" id="KW-0648">Protein biosynthesis</keyword>
<dbReference type="EC" id="6.1.1.15" evidence="1"/>
<evidence type="ECO:0000256" key="8">
    <source>
        <dbReference type="ARBA" id="ARBA00047671"/>
    </source>
</evidence>
<dbReference type="AlphaFoldDB" id="E2BXW2"/>
<keyword evidence="2" id="KW-0436">Ligase</keyword>
<keyword evidence="3" id="KW-0547">Nucleotide-binding</keyword>
<evidence type="ECO:0000313" key="11">
    <source>
        <dbReference type="EMBL" id="EFN79469.1"/>
    </source>
</evidence>
<gene>
    <name evidence="11" type="ORF">EAI_03177</name>
</gene>
<organism evidence="12">
    <name type="scientific">Harpegnathos saltator</name>
    <name type="common">Jerdon's jumping ant</name>
    <dbReference type="NCBI Taxonomy" id="610380"/>
    <lineage>
        <taxon>Eukaryota</taxon>
        <taxon>Metazoa</taxon>
        <taxon>Ecdysozoa</taxon>
        <taxon>Arthropoda</taxon>
        <taxon>Hexapoda</taxon>
        <taxon>Insecta</taxon>
        <taxon>Pterygota</taxon>
        <taxon>Neoptera</taxon>
        <taxon>Endopterygota</taxon>
        <taxon>Hymenoptera</taxon>
        <taxon>Apocrita</taxon>
        <taxon>Aculeata</taxon>
        <taxon>Formicoidea</taxon>
        <taxon>Formicidae</taxon>
        <taxon>Ponerinae</taxon>
        <taxon>Ponerini</taxon>
        <taxon>Harpegnathos</taxon>
    </lineage>
</organism>
<name>E2BXW2_HARSA</name>
<evidence type="ECO:0000256" key="9">
    <source>
        <dbReference type="ARBA" id="ARBA00071545"/>
    </source>
</evidence>
<dbReference type="PROSITE" id="PS50862">
    <property type="entry name" value="AA_TRNA_LIGASE_II"/>
    <property type="match status" value="1"/>
</dbReference>
<evidence type="ECO:0000256" key="2">
    <source>
        <dbReference type="ARBA" id="ARBA00022598"/>
    </source>
</evidence>
<dbReference type="SUPFAM" id="SSF55681">
    <property type="entry name" value="Class II aaRS and biotin synthetases"/>
    <property type="match status" value="1"/>
</dbReference>
<dbReference type="InterPro" id="IPR045864">
    <property type="entry name" value="aa-tRNA-synth_II/BPL/LPL"/>
</dbReference>
<dbReference type="CDD" id="cd00779">
    <property type="entry name" value="ProRS_core_prok"/>
    <property type="match status" value="1"/>
</dbReference>
<dbReference type="InterPro" id="IPR002314">
    <property type="entry name" value="aa-tRNA-synt_IIb"/>
</dbReference>
<dbReference type="OrthoDB" id="10267474at2759"/>
<evidence type="ECO:0000256" key="4">
    <source>
        <dbReference type="ARBA" id="ARBA00022840"/>
    </source>
</evidence>
<proteinExistence type="predicted"/>
<dbReference type="InterPro" id="IPR033730">
    <property type="entry name" value="ProRS_core_prok"/>
</dbReference>
<dbReference type="Pfam" id="PF00587">
    <property type="entry name" value="tRNA-synt_2b"/>
    <property type="match status" value="1"/>
</dbReference>
<dbReference type="PANTHER" id="PTHR42753">
    <property type="entry name" value="MITOCHONDRIAL RIBOSOME PROTEIN L39/PROLYL-TRNA LIGASE FAMILY MEMBER"/>
    <property type="match status" value="1"/>
</dbReference>
<dbReference type="InterPro" id="IPR036621">
    <property type="entry name" value="Anticodon-bd_dom_sf"/>
</dbReference>
<dbReference type="Pfam" id="PF03129">
    <property type="entry name" value="HGTP_anticodon"/>
    <property type="match status" value="1"/>
</dbReference>
<evidence type="ECO:0000256" key="1">
    <source>
        <dbReference type="ARBA" id="ARBA00012831"/>
    </source>
</evidence>
<keyword evidence="6 11" id="KW-0030">Aminoacyl-tRNA synthetase</keyword>
<evidence type="ECO:0000256" key="7">
    <source>
        <dbReference type="ARBA" id="ARBA00029731"/>
    </source>
</evidence>
<dbReference type="GO" id="GO:0005524">
    <property type="term" value="F:ATP binding"/>
    <property type="evidence" value="ECO:0007669"/>
    <property type="project" value="UniProtKB-KW"/>
</dbReference>
<feature type="domain" description="Aminoacyl-transfer RNA synthetases class-II family profile" evidence="10">
    <location>
        <begin position="28"/>
        <end position="326"/>
    </location>
</feature>
<dbReference type="PRINTS" id="PR01046">
    <property type="entry name" value="TRNASYNTHPRO"/>
</dbReference>
<dbReference type="InParanoid" id="E2BXW2"/>
<dbReference type="PANTHER" id="PTHR42753:SF10">
    <property type="entry name" value="PROLINE--TRNA LIGASE, MITOCHONDRIAL-RELATED"/>
    <property type="match status" value="1"/>
</dbReference>
<evidence type="ECO:0000256" key="3">
    <source>
        <dbReference type="ARBA" id="ARBA00022741"/>
    </source>
</evidence>
<dbReference type="Gene3D" id="3.40.50.800">
    <property type="entry name" value="Anticodon-binding domain"/>
    <property type="match status" value="1"/>
</dbReference>
<comment type="catalytic activity">
    <reaction evidence="8">
        <text>tRNA(Pro) + L-proline + ATP = L-prolyl-tRNA(Pro) + AMP + diphosphate</text>
        <dbReference type="Rhea" id="RHEA:14305"/>
        <dbReference type="Rhea" id="RHEA-COMP:9700"/>
        <dbReference type="Rhea" id="RHEA-COMP:9702"/>
        <dbReference type="ChEBI" id="CHEBI:30616"/>
        <dbReference type="ChEBI" id="CHEBI:33019"/>
        <dbReference type="ChEBI" id="CHEBI:60039"/>
        <dbReference type="ChEBI" id="CHEBI:78442"/>
        <dbReference type="ChEBI" id="CHEBI:78532"/>
        <dbReference type="ChEBI" id="CHEBI:456215"/>
        <dbReference type="EC" id="6.1.1.15"/>
    </reaction>
</comment>
<keyword evidence="12" id="KW-1185">Reference proteome</keyword>
<protein>
    <recommendedName>
        <fullName evidence="9">Probable proline--tRNA ligase, mitochondrial</fullName>
        <ecNumber evidence="1">6.1.1.15</ecNumber>
    </recommendedName>
    <alternativeName>
        <fullName evidence="7">Prolyl-tRNA synthetase</fullName>
    </alternativeName>
</protein>
<dbReference type="InterPro" id="IPR050062">
    <property type="entry name" value="Pro-tRNA_synthetase"/>
</dbReference>
<dbReference type="InterPro" id="IPR002316">
    <property type="entry name" value="Pro-tRNA-ligase_IIa"/>
</dbReference>
<dbReference type="InterPro" id="IPR006195">
    <property type="entry name" value="aa-tRNA-synth_II"/>
</dbReference>